<comment type="caution">
    <text evidence="1">The sequence shown here is derived from an EMBL/GenBank/DDBJ whole genome shotgun (WGS) entry which is preliminary data.</text>
</comment>
<keyword evidence="2" id="KW-1185">Reference proteome</keyword>
<dbReference type="InterPro" id="IPR016024">
    <property type="entry name" value="ARM-type_fold"/>
</dbReference>
<reference evidence="1 2" key="1">
    <citation type="submission" date="2020-03" db="EMBL/GenBank/DDBJ databases">
        <title>WGS of actinomycetes isolated from Thailand.</title>
        <authorList>
            <person name="Thawai C."/>
        </authorList>
    </citation>
    <scope>NUCLEOTIDE SEQUENCE [LARGE SCALE GENOMIC DNA]</scope>
    <source>
        <strain evidence="1 2">PRB2-1</strain>
    </source>
</reference>
<accession>A0ABX1A2N5</accession>
<sequence>MRTPEELPHVPWQELTHAYGSAEDVPELLEALYLDDEEKAGEAIYELYGNIHHQGTVYEASAPAVPFLAHAATTPTTPPARRAELLMLLAVLADHTDTPPTGHVATVCAELIRELPHLLPSTRDPEREVRRAALRVVAAVAGLLPDDLRKAATTHADALFAEDPVAAVRADAMVVRALLGGEPAPLDSPEPEVRLAAAILAAHRSGAPYAPEVVAVLAEAGAGAGAEPDPGGDDFPWPGTDTQDAHLTTLLSQDPTAGLTVAARWIAAGDLGTRGSWLAEQIVDDWRDHEPAFLDLMLAALPHHHEPRARANRLQAVARWIALHPAPSADLRDTLHAYARAAEPLTAKPALLALVRARDPRALDLLPARPDPATLRAAPTYFPDAAAQLVPLLRAGLAAGATGNDAIALVEAIAAFGPEAIREAQAELIAALRSERAPIVAARRLGAAARTPKTEALLRTSMGHRDASVRAASAVAHYELTGDPAPALGTFEALLSSPGESHWHLSRLRDLGPAALPLLPLVEAHLTATREWTRVTAAEAVFHLTGSADRTIPILTEAVAPTPVGFHALKSLAALGPGPVPVPEELHPTLKDFATSPTRLLGASPLEESHPDIQLRALARELLARPTPAS</sequence>
<evidence type="ECO:0000313" key="2">
    <source>
        <dbReference type="Proteomes" id="UP000734511"/>
    </source>
</evidence>
<dbReference type="RefSeq" id="WP_167986872.1">
    <property type="nucleotide sequence ID" value="NZ_JAATEJ010000038.1"/>
</dbReference>
<evidence type="ECO:0000313" key="1">
    <source>
        <dbReference type="EMBL" id="NJP48046.1"/>
    </source>
</evidence>
<dbReference type="SUPFAM" id="SSF48371">
    <property type="entry name" value="ARM repeat"/>
    <property type="match status" value="1"/>
</dbReference>
<dbReference type="InterPro" id="IPR021133">
    <property type="entry name" value="HEAT_type_2"/>
</dbReference>
<gene>
    <name evidence="1" type="ORF">HCN08_32280</name>
</gene>
<proteinExistence type="predicted"/>
<protein>
    <recommendedName>
        <fullName evidence="3">HEAT repeat domain-containing protein</fullName>
    </recommendedName>
</protein>
<dbReference type="Proteomes" id="UP000734511">
    <property type="component" value="Unassembled WGS sequence"/>
</dbReference>
<organism evidence="1 2">
    <name type="scientific">Actinacidiphila epipremni</name>
    <dbReference type="NCBI Taxonomy" id="2053013"/>
    <lineage>
        <taxon>Bacteria</taxon>
        <taxon>Bacillati</taxon>
        <taxon>Actinomycetota</taxon>
        <taxon>Actinomycetes</taxon>
        <taxon>Kitasatosporales</taxon>
        <taxon>Streptomycetaceae</taxon>
        <taxon>Actinacidiphila</taxon>
    </lineage>
</organism>
<dbReference type="InterPro" id="IPR011989">
    <property type="entry name" value="ARM-like"/>
</dbReference>
<name>A0ABX1A2N5_9ACTN</name>
<evidence type="ECO:0008006" key="3">
    <source>
        <dbReference type="Google" id="ProtNLM"/>
    </source>
</evidence>
<dbReference type="Gene3D" id="1.25.10.10">
    <property type="entry name" value="Leucine-rich Repeat Variant"/>
    <property type="match status" value="1"/>
</dbReference>
<dbReference type="EMBL" id="JAATEJ010000038">
    <property type="protein sequence ID" value="NJP48046.1"/>
    <property type="molecule type" value="Genomic_DNA"/>
</dbReference>
<dbReference type="PROSITE" id="PS50077">
    <property type="entry name" value="HEAT_REPEAT"/>
    <property type="match status" value="1"/>
</dbReference>